<name>F7XL83_METZD</name>
<evidence type="ECO:0000259" key="9">
    <source>
        <dbReference type="Pfam" id="PF12704"/>
    </source>
</evidence>
<feature type="transmembrane region" description="Helical" evidence="7">
    <location>
        <begin position="326"/>
        <end position="355"/>
    </location>
</feature>
<keyword evidence="5 7" id="KW-0472">Membrane</keyword>
<keyword evidence="2" id="KW-1003">Cell membrane</keyword>
<dbReference type="AlphaFoldDB" id="F7XL83"/>
<proteinExistence type="inferred from homology"/>
<evidence type="ECO:0000256" key="1">
    <source>
        <dbReference type="ARBA" id="ARBA00004651"/>
    </source>
</evidence>
<sequence length="404" mass="43831" precursor="true">MTDLKQLLVLSFGSISSAKLRSALTTLGIIIGVAAVVANVSLGASFNQYFTDELGEIGDNFIVIFSEDINVFDDNQLEIIRRTPGVDGVSPIKQRVAEVTFMSVSRQINIQGTTQDYADVASLSLESGNFFTDKSKYVAVIGDSVANERFDRSIHTRNSIEISFRRTDGTVKTQKFKVIGVIESPDSEFIQSGAEPDNRIFIPISVMNELLDETDYGGFSARTATAEEVRPVSEQIDRNLARSLGVSTRDIDNDDAKPYSIFNQADIIDQLNELSGALTVLITSVALIALLVGSIGIMNIMLVTVTERTKEIGLMKSLGFTYADILGLFIIESIIIGLIGGILGTLLGLVGSFAVEIYLDLPHVFPLYLILTGFLISVIIGLISGIYPANKAAKMNPVDALRQN</sequence>
<feature type="domain" description="MacB-like periplasmic core" evidence="9">
    <location>
        <begin position="22"/>
        <end position="237"/>
    </location>
</feature>
<dbReference type="Pfam" id="PF12704">
    <property type="entry name" value="MacB_PCD"/>
    <property type="match status" value="1"/>
</dbReference>
<dbReference type="PANTHER" id="PTHR30572">
    <property type="entry name" value="MEMBRANE COMPONENT OF TRANSPORTER-RELATED"/>
    <property type="match status" value="1"/>
</dbReference>
<organism evidence="10 11">
    <name type="scientific">Methanosalsum zhilinae (strain DSM 4017 / NBRC 107636 / OCM 62 / WeN5)</name>
    <name type="common">Methanohalophilus zhilinae</name>
    <dbReference type="NCBI Taxonomy" id="679901"/>
    <lineage>
        <taxon>Archaea</taxon>
        <taxon>Methanobacteriati</taxon>
        <taxon>Methanobacteriota</taxon>
        <taxon>Stenosarchaea group</taxon>
        <taxon>Methanomicrobia</taxon>
        <taxon>Methanosarcinales</taxon>
        <taxon>Methanosarcinaceae</taxon>
        <taxon>Methanosalsum</taxon>
    </lineage>
</organism>
<dbReference type="Proteomes" id="UP000006622">
    <property type="component" value="Chromosome"/>
</dbReference>
<dbReference type="InterPro" id="IPR025857">
    <property type="entry name" value="MacB_PCD"/>
</dbReference>
<comment type="similarity">
    <text evidence="6">Belongs to the ABC-4 integral membrane protein family.</text>
</comment>
<dbReference type="HOGENOM" id="CLU_000604_8_0_2"/>
<accession>F7XL83</accession>
<evidence type="ECO:0000256" key="3">
    <source>
        <dbReference type="ARBA" id="ARBA00022692"/>
    </source>
</evidence>
<dbReference type="STRING" id="679901.Mzhil_0878"/>
<dbReference type="InterPro" id="IPR003838">
    <property type="entry name" value="ABC3_permease_C"/>
</dbReference>
<dbReference type="PANTHER" id="PTHR30572:SF4">
    <property type="entry name" value="ABC TRANSPORTER PERMEASE YTRF"/>
    <property type="match status" value="1"/>
</dbReference>
<dbReference type="InterPro" id="IPR050250">
    <property type="entry name" value="Macrolide_Exporter_MacB"/>
</dbReference>
<feature type="domain" description="ABC3 transporter permease C-terminal" evidence="8">
    <location>
        <begin position="284"/>
        <end position="397"/>
    </location>
</feature>
<keyword evidence="4 7" id="KW-1133">Transmembrane helix</keyword>
<evidence type="ECO:0000313" key="11">
    <source>
        <dbReference type="Proteomes" id="UP000006622"/>
    </source>
</evidence>
<protein>
    <recommendedName>
        <fullName evidence="12">ABC3 transporter permease protein domain-containing protein</fullName>
    </recommendedName>
</protein>
<dbReference type="EMBL" id="CP002101">
    <property type="protein sequence ID" value="AEH60740.1"/>
    <property type="molecule type" value="Genomic_DNA"/>
</dbReference>
<feature type="transmembrane region" description="Helical" evidence="7">
    <location>
        <begin position="367"/>
        <end position="387"/>
    </location>
</feature>
<evidence type="ECO:0000256" key="2">
    <source>
        <dbReference type="ARBA" id="ARBA00022475"/>
    </source>
</evidence>
<feature type="transmembrane region" description="Helical" evidence="7">
    <location>
        <begin position="277"/>
        <end position="305"/>
    </location>
</feature>
<dbReference type="GeneID" id="10822499"/>
<evidence type="ECO:0000256" key="4">
    <source>
        <dbReference type="ARBA" id="ARBA00022989"/>
    </source>
</evidence>
<dbReference type="GO" id="GO:0022857">
    <property type="term" value="F:transmembrane transporter activity"/>
    <property type="evidence" value="ECO:0007669"/>
    <property type="project" value="TreeGrafter"/>
</dbReference>
<dbReference type="Pfam" id="PF02687">
    <property type="entry name" value="FtsX"/>
    <property type="match status" value="1"/>
</dbReference>
<dbReference type="RefSeq" id="WP_013898179.1">
    <property type="nucleotide sequence ID" value="NC_015676.1"/>
</dbReference>
<keyword evidence="3 7" id="KW-0812">Transmembrane</keyword>
<dbReference type="OrthoDB" id="11469at2157"/>
<evidence type="ECO:0000256" key="5">
    <source>
        <dbReference type="ARBA" id="ARBA00023136"/>
    </source>
</evidence>
<evidence type="ECO:0000256" key="7">
    <source>
        <dbReference type="SAM" id="Phobius"/>
    </source>
</evidence>
<comment type="subcellular location">
    <subcellularLocation>
        <location evidence="1">Cell membrane</location>
        <topology evidence="1">Multi-pass membrane protein</topology>
    </subcellularLocation>
</comment>
<feature type="transmembrane region" description="Helical" evidence="7">
    <location>
        <begin position="20"/>
        <end position="42"/>
    </location>
</feature>
<evidence type="ECO:0000256" key="6">
    <source>
        <dbReference type="ARBA" id="ARBA00038076"/>
    </source>
</evidence>
<dbReference type="GO" id="GO:0005886">
    <property type="term" value="C:plasma membrane"/>
    <property type="evidence" value="ECO:0007669"/>
    <property type="project" value="UniProtKB-SubCell"/>
</dbReference>
<gene>
    <name evidence="10" type="ordered locus">Mzhil_0878</name>
</gene>
<evidence type="ECO:0008006" key="12">
    <source>
        <dbReference type="Google" id="ProtNLM"/>
    </source>
</evidence>
<reference evidence="10" key="1">
    <citation type="submission" date="2010-07" db="EMBL/GenBank/DDBJ databases">
        <title>The complete genome of Methanosalsum zhilinae DSM 4017.</title>
        <authorList>
            <consortium name="US DOE Joint Genome Institute (JGI-PGF)"/>
            <person name="Lucas S."/>
            <person name="Copeland A."/>
            <person name="Lapidus A."/>
            <person name="Glavina del Rio T."/>
            <person name="Dalin E."/>
            <person name="Tice H."/>
            <person name="Bruce D."/>
            <person name="Goodwin L."/>
            <person name="Pitluck S."/>
            <person name="Kyrpides N."/>
            <person name="Mavromatis K."/>
            <person name="Ovchinnikova G."/>
            <person name="Daligault H."/>
            <person name="Detter J.C."/>
            <person name="Han C."/>
            <person name="Tapia R."/>
            <person name="Larimer F."/>
            <person name="Land M."/>
            <person name="Hauser L."/>
            <person name="Markowitz V."/>
            <person name="Cheng J.-F."/>
            <person name="Hugenholtz P."/>
            <person name="Woyke T."/>
            <person name="Wu D."/>
            <person name="Spring S."/>
            <person name="Schueler E."/>
            <person name="Brambilla E."/>
            <person name="Klenk H.-P."/>
            <person name="Eisen J.A."/>
        </authorList>
    </citation>
    <scope>NUCLEOTIDE SEQUENCE</scope>
    <source>
        <strain evidence="10">DSM 4017</strain>
    </source>
</reference>
<evidence type="ECO:0000313" key="10">
    <source>
        <dbReference type="EMBL" id="AEH60740.1"/>
    </source>
</evidence>
<keyword evidence="11" id="KW-1185">Reference proteome</keyword>
<evidence type="ECO:0000259" key="8">
    <source>
        <dbReference type="Pfam" id="PF02687"/>
    </source>
</evidence>
<dbReference type="KEGG" id="mzh:Mzhil_0878"/>